<dbReference type="InterPro" id="IPR008927">
    <property type="entry name" value="6-PGluconate_DH-like_C_sf"/>
</dbReference>
<dbReference type="Proteomes" id="UP001162836">
    <property type="component" value="Unassembled WGS sequence"/>
</dbReference>
<feature type="domain" description="Ketopantoate reductase N-terminal" evidence="12">
    <location>
        <begin position="3"/>
        <end position="145"/>
    </location>
</feature>
<dbReference type="Pfam" id="PF08546">
    <property type="entry name" value="ApbA_C"/>
    <property type="match status" value="1"/>
</dbReference>
<evidence type="ECO:0000256" key="6">
    <source>
        <dbReference type="ARBA" id="ARBA00022655"/>
    </source>
</evidence>
<comment type="similarity">
    <text evidence="3 11">Belongs to the ketopantoate reductase family.</text>
</comment>
<dbReference type="InterPro" id="IPR050838">
    <property type="entry name" value="Ketopantoate_reductase"/>
</dbReference>
<reference evidence="14 15" key="1">
    <citation type="journal article" date="2023" name="Antonie Van Leeuwenhoek">
        <title>Unveiling the genomic potential of a novel thermostable glycoside hydrolases producing Neobacillus sedimentimangrovi UE25.</title>
        <authorList>
            <person name="Ejaz U."/>
            <person name="Saleem F."/>
            <person name="Rashid R."/>
            <person name="Hasan K.A."/>
            <person name="Syed M.N."/>
            <person name="Sohail M."/>
        </authorList>
    </citation>
    <scope>NUCLEOTIDE SEQUENCE [LARGE SCALE GENOMIC DNA]</scope>
    <source>
        <strain evidence="14 15">UE25</strain>
    </source>
</reference>
<comment type="caution">
    <text evidence="14">The sequence shown here is derived from an EMBL/GenBank/DDBJ whole genome shotgun (WGS) entry which is preliminary data.</text>
</comment>
<evidence type="ECO:0000313" key="14">
    <source>
        <dbReference type="EMBL" id="MCD4838424.1"/>
    </source>
</evidence>
<dbReference type="InterPro" id="IPR003710">
    <property type="entry name" value="ApbA"/>
</dbReference>
<dbReference type="InterPro" id="IPR013328">
    <property type="entry name" value="6PGD_dom2"/>
</dbReference>
<dbReference type="NCBIfam" id="TIGR00745">
    <property type="entry name" value="apbA_panE"/>
    <property type="match status" value="1"/>
</dbReference>
<evidence type="ECO:0000256" key="11">
    <source>
        <dbReference type="RuleBase" id="RU362068"/>
    </source>
</evidence>
<dbReference type="GO" id="GO:0008677">
    <property type="term" value="F:2-dehydropantoate 2-reductase activity"/>
    <property type="evidence" value="ECO:0007669"/>
    <property type="project" value="UniProtKB-EC"/>
</dbReference>
<evidence type="ECO:0000256" key="8">
    <source>
        <dbReference type="ARBA" id="ARBA00023002"/>
    </source>
</evidence>
<evidence type="ECO:0000256" key="2">
    <source>
        <dbReference type="ARBA" id="ARBA00004994"/>
    </source>
</evidence>
<sequence>MKIGIIGAGSIGLLFASYLSKTFEVNLYTRTVEQAAEINQYGILIKKGSEQSIAFVNACPVTEWAGLDDFTIIAVKQYQLQSIIESIRFQSIFCENFLFLQNGMGHLKLLENIQAKNLFVGTVEHGALKEGSNVVFHNGVGITNAAVLKGKIEPLRHLSELTPKEFPIFIKKDYREMMVNKLIVNAIINPLTAILGVKNGALIQNQYYYKVLVNLFLEICNILGLENQEMYLEQVLKICKNTANNRSSMLKDIEAGRLTEIEAILGYLLDEAAKQKKHTPQIETLYYLIKGKEQDERGDHL</sequence>
<evidence type="ECO:0000313" key="15">
    <source>
        <dbReference type="Proteomes" id="UP001162836"/>
    </source>
</evidence>
<dbReference type="InterPro" id="IPR036291">
    <property type="entry name" value="NAD(P)-bd_dom_sf"/>
</dbReference>
<dbReference type="SUPFAM" id="SSF51735">
    <property type="entry name" value="NAD(P)-binding Rossmann-fold domains"/>
    <property type="match status" value="1"/>
</dbReference>
<dbReference type="SUPFAM" id="SSF48179">
    <property type="entry name" value="6-phosphogluconate dehydrogenase C-terminal domain-like"/>
    <property type="match status" value="1"/>
</dbReference>
<accession>A0ABS8QII7</accession>
<keyword evidence="7 11" id="KW-0521">NADP</keyword>
<comment type="pathway">
    <text evidence="2 11">Cofactor biosynthesis; (R)-pantothenate biosynthesis; (R)-pantoate from 3-methyl-2-oxobutanoate: step 2/2.</text>
</comment>
<dbReference type="EMBL" id="JAJODE010000011">
    <property type="protein sequence ID" value="MCD4838424.1"/>
    <property type="molecule type" value="Genomic_DNA"/>
</dbReference>
<evidence type="ECO:0000256" key="5">
    <source>
        <dbReference type="ARBA" id="ARBA00019465"/>
    </source>
</evidence>
<keyword evidence="6 11" id="KW-0566">Pantothenate biosynthesis</keyword>
<evidence type="ECO:0000256" key="1">
    <source>
        <dbReference type="ARBA" id="ARBA00002919"/>
    </source>
</evidence>
<evidence type="ECO:0000256" key="10">
    <source>
        <dbReference type="ARBA" id="ARBA00048793"/>
    </source>
</evidence>
<organism evidence="14 15">
    <name type="scientific">Neobacillus sedimentimangrovi</name>
    <dbReference type="NCBI Taxonomy" id="2699460"/>
    <lineage>
        <taxon>Bacteria</taxon>
        <taxon>Bacillati</taxon>
        <taxon>Bacillota</taxon>
        <taxon>Bacilli</taxon>
        <taxon>Bacillales</taxon>
        <taxon>Bacillaceae</taxon>
        <taxon>Neobacillus</taxon>
    </lineage>
</organism>
<gene>
    <name evidence="14" type="ORF">LRS37_05945</name>
</gene>
<dbReference type="InterPro" id="IPR013332">
    <property type="entry name" value="KPR_N"/>
</dbReference>
<evidence type="ECO:0000256" key="3">
    <source>
        <dbReference type="ARBA" id="ARBA00007870"/>
    </source>
</evidence>
<comment type="function">
    <text evidence="1 11">Catalyzes the NADPH-dependent reduction of ketopantoate into pantoic acid.</text>
</comment>
<dbReference type="Gene3D" id="3.40.50.720">
    <property type="entry name" value="NAD(P)-binding Rossmann-like Domain"/>
    <property type="match status" value="1"/>
</dbReference>
<dbReference type="InterPro" id="IPR013752">
    <property type="entry name" value="KPA_reductase"/>
</dbReference>
<evidence type="ECO:0000256" key="4">
    <source>
        <dbReference type="ARBA" id="ARBA00013014"/>
    </source>
</evidence>
<evidence type="ECO:0000256" key="9">
    <source>
        <dbReference type="ARBA" id="ARBA00032024"/>
    </source>
</evidence>
<keyword evidence="8 11" id="KW-0560">Oxidoreductase</keyword>
<protein>
    <recommendedName>
        <fullName evidence="5 11">2-dehydropantoate 2-reductase</fullName>
        <ecNumber evidence="4 11">1.1.1.169</ecNumber>
    </recommendedName>
    <alternativeName>
        <fullName evidence="9 11">Ketopantoate reductase</fullName>
    </alternativeName>
</protein>
<name>A0ABS8QII7_9BACI</name>
<feature type="domain" description="Ketopantoate reductase C-terminal" evidence="13">
    <location>
        <begin position="174"/>
        <end position="293"/>
    </location>
</feature>
<dbReference type="PANTHER" id="PTHR43765">
    <property type="entry name" value="2-DEHYDROPANTOATE 2-REDUCTASE-RELATED"/>
    <property type="match status" value="1"/>
</dbReference>
<keyword evidence="15" id="KW-1185">Reference proteome</keyword>
<evidence type="ECO:0000256" key="7">
    <source>
        <dbReference type="ARBA" id="ARBA00022857"/>
    </source>
</evidence>
<dbReference type="RefSeq" id="WP_038540847.1">
    <property type="nucleotide sequence ID" value="NZ_JAJODE010000011.1"/>
</dbReference>
<dbReference type="PANTHER" id="PTHR43765:SF2">
    <property type="entry name" value="2-DEHYDROPANTOATE 2-REDUCTASE"/>
    <property type="match status" value="1"/>
</dbReference>
<evidence type="ECO:0000259" key="12">
    <source>
        <dbReference type="Pfam" id="PF02558"/>
    </source>
</evidence>
<comment type="catalytic activity">
    <reaction evidence="10 11">
        <text>(R)-pantoate + NADP(+) = 2-dehydropantoate + NADPH + H(+)</text>
        <dbReference type="Rhea" id="RHEA:16233"/>
        <dbReference type="ChEBI" id="CHEBI:11561"/>
        <dbReference type="ChEBI" id="CHEBI:15378"/>
        <dbReference type="ChEBI" id="CHEBI:15980"/>
        <dbReference type="ChEBI" id="CHEBI:57783"/>
        <dbReference type="ChEBI" id="CHEBI:58349"/>
        <dbReference type="EC" id="1.1.1.169"/>
    </reaction>
</comment>
<dbReference type="NCBIfam" id="NF005093">
    <property type="entry name" value="PRK06522.2-4"/>
    <property type="match status" value="1"/>
</dbReference>
<evidence type="ECO:0000259" key="13">
    <source>
        <dbReference type="Pfam" id="PF08546"/>
    </source>
</evidence>
<proteinExistence type="inferred from homology"/>
<dbReference type="Pfam" id="PF02558">
    <property type="entry name" value="ApbA"/>
    <property type="match status" value="1"/>
</dbReference>
<dbReference type="Gene3D" id="1.10.1040.10">
    <property type="entry name" value="N-(1-d-carboxylethyl)-l-norvaline Dehydrogenase, domain 2"/>
    <property type="match status" value="1"/>
</dbReference>
<dbReference type="EC" id="1.1.1.169" evidence="4 11"/>